<protein>
    <recommendedName>
        <fullName evidence="2">EGF-like domain-containing protein</fullName>
    </recommendedName>
</protein>
<accession>A0A0B6XWI7</accession>
<evidence type="ECO:0000313" key="1">
    <source>
        <dbReference type="EMBL" id="CEK48238.1"/>
    </source>
</evidence>
<reference evidence="1" key="1">
    <citation type="submission" date="2014-12" db="EMBL/GenBank/DDBJ databases">
        <title>Insight into the proteome of Arion vulgaris.</title>
        <authorList>
            <person name="Aradska J."/>
            <person name="Bulat T."/>
            <person name="Smidak R."/>
            <person name="Sarate P."/>
            <person name="Gangsoo J."/>
            <person name="Sialana F."/>
            <person name="Bilban M."/>
            <person name="Lubec G."/>
        </authorList>
    </citation>
    <scope>NUCLEOTIDE SEQUENCE</scope>
    <source>
        <tissue evidence="1">Skin</tissue>
    </source>
</reference>
<feature type="non-terminal residue" evidence="1">
    <location>
        <position position="113"/>
    </location>
</feature>
<dbReference type="EMBL" id="HACG01001373">
    <property type="protein sequence ID" value="CEK48238.1"/>
    <property type="molecule type" value="Transcribed_RNA"/>
</dbReference>
<evidence type="ECO:0008006" key="2">
    <source>
        <dbReference type="Google" id="ProtNLM"/>
    </source>
</evidence>
<name>A0A0B6XWI7_9EUPU</name>
<dbReference type="Gene3D" id="2.170.300.10">
    <property type="entry name" value="Tie2 ligand-binding domain superfamily"/>
    <property type="match status" value="1"/>
</dbReference>
<proteinExistence type="predicted"/>
<gene>
    <name evidence="1" type="primary">ORF3451</name>
</gene>
<organism evidence="1">
    <name type="scientific">Arion vulgaris</name>
    <dbReference type="NCBI Taxonomy" id="1028688"/>
    <lineage>
        <taxon>Eukaryota</taxon>
        <taxon>Metazoa</taxon>
        <taxon>Spiralia</taxon>
        <taxon>Lophotrochozoa</taxon>
        <taxon>Mollusca</taxon>
        <taxon>Gastropoda</taxon>
        <taxon>Heterobranchia</taxon>
        <taxon>Euthyneura</taxon>
        <taxon>Panpulmonata</taxon>
        <taxon>Eupulmonata</taxon>
        <taxon>Stylommatophora</taxon>
        <taxon>Helicina</taxon>
        <taxon>Arionoidea</taxon>
        <taxon>Arionidae</taxon>
        <taxon>Arion</taxon>
    </lineage>
</organism>
<dbReference type="AlphaFoldDB" id="A0A0B6XWI7"/>
<sequence length="113" mass="12797">MAATISLQTYVYIAAYFIAAGLTRGTLADGIRPLFDKCPDGYFGFRCKFSCQCQNEQTCDKMTGSCLRGCKDGFWGPGCQLTNNCFYNGQKRNYMGTLSYTKTMYTCQRWETQ</sequence>